<dbReference type="AlphaFoldDB" id="A0A2P7BFR2"/>
<keyword evidence="2" id="KW-1185">Reference proteome</keyword>
<dbReference type="EMBL" id="PGGM01000003">
    <property type="protein sequence ID" value="PSH65313.1"/>
    <property type="molecule type" value="Genomic_DNA"/>
</dbReference>
<gene>
    <name evidence="1" type="ORF">CU103_09940</name>
</gene>
<dbReference type="Proteomes" id="UP000241764">
    <property type="component" value="Unassembled WGS sequence"/>
</dbReference>
<accession>A0A2P7BFR2</accession>
<reference evidence="2" key="1">
    <citation type="submission" date="2017-11" db="EMBL/GenBank/DDBJ databases">
        <authorList>
            <person name="Kuznetsova I."/>
            <person name="Sazanova A."/>
            <person name="Chirak E."/>
            <person name="Safronova V."/>
            <person name="Willems A."/>
        </authorList>
    </citation>
    <scope>NUCLEOTIDE SEQUENCE [LARGE SCALE GENOMIC DNA]</scope>
    <source>
        <strain evidence="2">CCBAU 03422</strain>
    </source>
</reference>
<proteinExistence type="predicted"/>
<sequence length="63" mass="6758">MACDVRNRFFLFCGLGSNDLLIPQALVEELYDGARETICVFVSEGAAWRAASDSNLGSNTNAG</sequence>
<protein>
    <submittedName>
        <fullName evidence="1">Uncharacterized protein</fullName>
    </submittedName>
</protein>
<name>A0A2P7BFR2_9HYPH</name>
<evidence type="ECO:0000313" key="2">
    <source>
        <dbReference type="Proteomes" id="UP000241764"/>
    </source>
</evidence>
<evidence type="ECO:0000313" key="1">
    <source>
        <dbReference type="EMBL" id="PSH65313.1"/>
    </source>
</evidence>
<comment type="caution">
    <text evidence="1">The sequence shown here is derived from an EMBL/GenBank/DDBJ whole genome shotgun (WGS) entry which is preliminary data.</text>
</comment>
<organism evidence="1 2">
    <name type="scientific">Phyllobacterium sophorae</name>
    <dbReference type="NCBI Taxonomy" id="1520277"/>
    <lineage>
        <taxon>Bacteria</taxon>
        <taxon>Pseudomonadati</taxon>
        <taxon>Pseudomonadota</taxon>
        <taxon>Alphaproteobacteria</taxon>
        <taxon>Hyphomicrobiales</taxon>
        <taxon>Phyllobacteriaceae</taxon>
        <taxon>Phyllobacterium</taxon>
    </lineage>
</organism>